<keyword evidence="2" id="KW-1185">Reference proteome</keyword>
<accession>A0A0N9ZYW2</accession>
<dbReference type="AlphaFoldDB" id="A0A0N9ZYW2"/>
<dbReference type="EMBL" id="CP012023">
    <property type="protein sequence ID" value="ALI55460.1"/>
    <property type="molecule type" value="Genomic_DNA"/>
</dbReference>
<proteinExistence type="predicted"/>
<dbReference type="Gene3D" id="3.40.50.300">
    <property type="entry name" value="P-loop containing nucleotide triphosphate hydrolases"/>
    <property type="match status" value="1"/>
</dbReference>
<dbReference type="KEGG" id="cmar:IMCC12053_1513"/>
<reference evidence="1 2" key="1">
    <citation type="submission" date="2015-05" db="EMBL/GenBank/DDBJ databases">
        <authorList>
            <person name="Wang D.B."/>
            <person name="Wang M."/>
        </authorList>
    </citation>
    <scope>NUCLEOTIDE SEQUENCE [LARGE SCALE GENOMIC DNA]</scope>
    <source>
        <strain evidence="1 2">IMCC 12053</strain>
    </source>
</reference>
<keyword evidence="1" id="KW-0808">Transferase</keyword>
<evidence type="ECO:0000313" key="2">
    <source>
        <dbReference type="Proteomes" id="UP000064920"/>
    </source>
</evidence>
<sequence length="106" mass="11425">MALGATLVCDDQTLLRTDDDAEAVIATAPPTIKGQIEARGIGILSATPFDACRVRAIIDLSKIEDERLPPVRNERVIGVSIPLFYKVDGPQFAPALIQWLKGGRIA</sequence>
<protein>
    <submittedName>
        <fullName evidence="1">HPr kinase/phosphorylase</fullName>
    </submittedName>
</protein>
<dbReference type="GO" id="GO:0016301">
    <property type="term" value="F:kinase activity"/>
    <property type="evidence" value="ECO:0007669"/>
    <property type="project" value="UniProtKB-KW"/>
</dbReference>
<organism evidence="1 2">
    <name type="scientific">Celeribacter marinus</name>
    <dbReference type="NCBI Taxonomy" id="1397108"/>
    <lineage>
        <taxon>Bacteria</taxon>
        <taxon>Pseudomonadati</taxon>
        <taxon>Pseudomonadota</taxon>
        <taxon>Alphaproteobacteria</taxon>
        <taxon>Rhodobacterales</taxon>
        <taxon>Roseobacteraceae</taxon>
        <taxon>Celeribacter</taxon>
    </lineage>
</organism>
<dbReference type="STRING" id="1397108.IMCC12053_1513"/>
<gene>
    <name evidence="1" type="ORF">IMCC12053_1513</name>
</gene>
<dbReference type="Proteomes" id="UP000064920">
    <property type="component" value="Chromosome"/>
</dbReference>
<dbReference type="SUPFAM" id="SSF53795">
    <property type="entry name" value="PEP carboxykinase-like"/>
    <property type="match status" value="1"/>
</dbReference>
<dbReference type="PATRIC" id="fig|1397108.4.peg.1548"/>
<dbReference type="InterPro" id="IPR027417">
    <property type="entry name" value="P-loop_NTPase"/>
</dbReference>
<evidence type="ECO:0000313" key="1">
    <source>
        <dbReference type="EMBL" id="ALI55460.1"/>
    </source>
</evidence>
<keyword evidence="1" id="KW-0418">Kinase</keyword>
<name>A0A0N9ZYW2_9RHOB</name>